<accession>A0AAV2RFF5</accession>
<dbReference type="Pfam" id="PF16077">
    <property type="entry name" value="Spaetzle"/>
    <property type="match status" value="1"/>
</dbReference>
<keyword evidence="1" id="KW-0732">Signal</keyword>
<dbReference type="FunFam" id="2.10.90.10:FF:000035">
    <property type="entry name" value="Spz1"/>
    <property type="match status" value="1"/>
</dbReference>
<dbReference type="GO" id="GO:0021556">
    <property type="term" value="P:central nervous system formation"/>
    <property type="evidence" value="ECO:0007669"/>
    <property type="project" value="TreeGrafter"/>
</dbReference>
<name>A0AAV2RFF5_MEGNR</name>
<dbReference type="InterPro" id="IPR052444">
    <property type="entry name" value="Spz/Toll_ligand-like"/>
</dbReference>
<keyword evidence="6" id="KW-1185">Reference proteome</keyword>
<proteinExistence type="predicted"/>
<reference evidence="5 6" key="1">
    <citation type="submission" date="2024-05" db="EMBL/GenBank/DDBJ databases">
        <authorList>
            <person name="Wallberg A."/>
        </authorList>
    </citation>
    <scope>NUCLEOTIDE SEQUENCE [LARGE SCALE GENOMIC DNA]</scope>
</reference>
<dbReference type="GO" id="GO:0045087">
    <property type="term" value="P:innate immune response"/>
    <property type="evidence" value="ECO:0007669"/>
    <property type="project" value="TreeGrafter"/>
</dbReference>
<dbReference type="Proteomes" id="UP001497623">
    <property type="component" value="Unassembled WGS sequence"/>
</dbReference>
<comment type="caution">
    <text evidence="5">The sequence shown here is derived from an EMBL/GenBank/DDBJ whole genome shotgun (WGS) entry which is preliminary data.</text>
</comment>
<dbReference type="AlphaFoldDB" id="A0AAV2RFF5"/>
<dbReference type="PANTHER" id="PTHR23199:SF12">
    <property type="entry name" value="NEUROTROPHIN 1-RELATED"/>
    <property type="match status" value="1"/>
</dbReference>
<keyword evidence="2" id="KW-1015">Disulfide bond</keyword>
<organism evidence="5 6">
    <name type="scientific">Meganyctiphanes norvegica</name>
    <name type="common">Northern krill</name>
    <name type="synonym">Thysanopoda norvegica</name>
    <dbReference type="NCBI Taxonomy" id="48144"/>
    <lineage>
        <taxon>Eukaryota</taxon>
        <taxon>Metazoa</taxon>
        <taxon>Ecdysozoa</taxon>
        <taxon>Arthropoda</taxon>
        <taxon>Crustacea</taxon>
        <taxon>Multicrustacea</taxon>
        <taxon>Malacostraca</taxon>
        <taxon>Eumalacostraca</taxon>
        <taxon>Eucarida</taxon>
        <taxon>Euphausiacea</taxon>
        <taxon>Euphausiidae</taxon>
        <taxon>Meganyctiphanes</taxon>
    </lineage>
</organism>
<evidence type="ECO:0000313" key="6">
    <source>
        <dbReference type="Proteomes" id="UP001497623"/>
    </source>
</evidence>
<dbReference type="EMBL" id="CAXKWB010022594">
    <property type="protein sequence ID" value="CAL4124464.1"/>
    <property type="molecule type" value="Genomic_DNA"/>
</dbReference>
<sequence length="118" mass="13746">LEEETYLCPSEVAYIKPLRAVNSEGKWRIIVNNVPLHYDILSQTTRVETCTLTSNKESPCPLLPECYTSKCLQKSTYHRFLVYDPYDYYFPFAVETFQLPSSCACLLGKYEILDEREN</sequence>
<evidence type="ECO:0000256" key="3">
    <source>
        <dbReference type="ARBA" id="ARBA00023180"/>
    </source>
</evidence>
<dbReference type="GO" id="GO:0005121">
    <property type="term" value="F:Toll binding"/>
    <property type="evidence" value="ECO:0007669"/>
    <property type="project" value="TreeGrafter"/>
</dbReference>
<feature type="non-terminal residue" evidence="5">
    <location>
        <position position="1"/>
    </location>
</feature>
<evidence type="ECO:0000256" key="2">
    <source>
        <dbReference type="ARBA" id="ARBA00023157"/>
    </source>
</evidence>
<dbReference type="InterPro" id="IPR032104">
    <property type="entry name" value="Spaetzle"/>
</dbReference>
<dbReference type="GO" id="GO:0008083">
    <property type="term" value="F:growth factor activity"/>
    <property type="evidence" value="ECO:0007669"/>
    <property type="project" value="TreeGrafter"/>
</dbReference>
<dbReference type="SUPFAM" id="SSF57501">
    <property type="entry name" value="Cystine-knot cytokines"/>
    <property type="match status" value="1"/>
</dbReference>
<feature type="domain" description="Spaetzle" evidence="4">
    <location>
        <begin position="6"/>
        <end position="106"/>
    </location>
</feature>
<evidence type="ECO:0000259" key="4">
    <source>
        <dbReference type="Pfam" id="PF16077"/>
    </source>
</evidence>
<keyword evidence="3" id="KW-0325">Glycoprotein</keyword>
<evidence type="ECO:0000256" key="1">
    <source>
        <dbReference type="ARBA" id="ARBA00022729"/>
    </source>
</evidence>
<gene>
    <name evidence="5" type="ORF">MNOR_LOCUS24527</name>
</gene>
<dbReference type="GO" id="GO:0005615">
    <property type="term" value="C:extracellular space"/>
    <property type="evidence" value="ECO:0007669"/>
    <property type="project" value="UniProtKB-ARBA"/>
</dbReference>
<dbReference type="PANTHER" id="PTHR23199">
    <property type="entry name" value="NEUROTROPHIN 1-RELATED"/>
    <property type="match status" value="1"/>
</dbReference>
<evidence type="ECO:0000313" key="5">
    <source>
        <dbReference type="EMBL" id="CAL4124464.1"/>
    </source>
</evidence>
<feature type="non-terminal residue" evidence="5">
    <location>
        <position position="118"/>
    </location>
</feature>
<protein>
    <recommendedName>
        <fullName evidence="4">Spaetzle domain-containing protein</fullName>
    </recommendedName>
</protein>
<dbReference type="Gene3D" id="2.10.90.10">
    <property type="entry name" value="Cystine-knot cytokines"/>
    <property type="match status" value="1"/>
</dbReference>
<dbReference type="InterPro" id="IPR029034">
    <property type="entry name" value="Cystine-knot_cytokine"/>
</dbReference>